<comment type="similarity">
    <text evidence="1 7">Belongs to the thioredoxin family.</text>
</comment>
<keyword evidence="2" id="KW-0813">Transport</keyword>
<feature type="disulfide bond" description="Redox-active" evidence="9">
    <location>
        <begin position="33"/>
        <end position="36"/>
    </location>
</feature>
<sequence>MAKNIIELTDSNFEEEVLKSDKLVLVDFWAEWCAPCRMIAPIVEEIANEYSNKLKVGKLNVDYNPKTAMKYGIMSIPTLMLFQNGRVLEQIVGAMPKRNLLSRLEKYLQPV</sequence>
<dbReference type="EMBL" id="CZVI01000001">
    <property type="protein sequence ID" value="CUS77140.1"/>
    <property type="molecule type" value="Genomic_DNA"/>
</dbReference>
<evidence type="ECO:0000256" key="6">
    <source>
        <dbReference type="NCBIfam" id="TIGR01068"/>
    </source>
</evidence>
<accession>A0A0N7MUN7</accession>
<feature type="site" description="Contributes to redox potential value" evidence="8">
    <location>
        <position position="34"/>
    </location>
</feature>
<protein>
    <recommendedName>
        <fullName evidence="6 7">Thioredoxin</fullName>
    </recommendedName>
</protein>
<accession>A0A0P1MJ18</accession>
<dbReference type="Pfam" id="PF00085">
    <property type="entry name" value="Thioredoxin"/>
    <property type="match status" value="1"/>
</dbReference>
<dbReference type="RefSeq" id="WP_075426879.1">
    <property type="nucleotide sequence ID" value="NZ_CZVI01000001.1"/>
</dbReference>
<keyword evidence="3" id="KW-0249">Electron transport</keyword>
<dbReference type="InterPro" id="IPR017937">
    <property type="entry name" value="Thioredoxin_CS"/>
</dbReference>
<feature type="site" description="Contributes to redox potential value" evidence="8">
    <location>
        <position position="35"/>
    </location>
</feature>
<dbReference type="PIRSF" id="PIRSF000077">
    <property type="entry name" value="Thioredoxin"/>
    <property type="match status" value="1"/>
</dbReference>
<evidence type="ECO:0000256" key="4">
    <source>
        <dbReference type="ARBA" id="ARBA00023157"/>
    </source>
</evidence>
<dbReference type="PRINTS" id="PR00421">
    <property type="entry name" value="THIOREDOXIN"/>
</dbReference>
<name>A0A0P1MP36_9BACT</name>
<keyword evidence="14" id="KW-1185">Reference proteome</keyword>
<feature type="site" description="Deprotonates C-terminal active site Cys" evidence="8">
    <location>
        <position position="27"/>
    </location>
</feature>
<dbReference type="GO" id="GO:0015035">
    <property type="term" value="F:protein-disulfide reductase activity"/>
    <property type="evidence" value="ECO:0007669"/>
    <property type="project" value="UniProtKB-UniRule"/>
</dbReference>
<evidence type="ECO:0000256" key="1">
    <source>
        <dbReference type="ARBA" id="ARBA00008987"/>
    </source>
</evidence>
<dbReference type="Gene3D" id="3.40.30.10">
    <property type="entry name" value="Glutaredoxin"/>
    <property type="match status" value="1"/>
</dbReference>
<keyword evidence="4 9" id="KW-1015">Disulfide bond</keyword>
<feature type="active site" description="Nucleophile" evidence="8">
    <location>
        <position position="33"/>
    </location>
</feature>
<evidence type="ECO:0000256" key="8">
    <source>
        <dbReference type="PIRSR" id="PIRSR000077-1"/>
    </source>
</evidence>
<dbReference type="NCBIfam" id="NF006898">
    <property type="entry name" value="PRK09381.1"/>
    <property type="match status" value="1"/>
</dbReference>
<evidence type="ECO:0000313" key="11">
    <source>
        <dbReference type="EMBL" id="CUS77140.1"/>
    </source>
</evidence>
<evidence type="ECO:0000256" key="3">
    <source>
        <dbReference type="ARBA" id="ARBA00022982"/>
    </source>
</evidence>
<evidence type="ECO:0000313" key="12">
    <source>
        <dbReference type="EMBL" id="CUU08210.1"/>
    </source>
</evidence>
<evidence type="ECO:0000256" key="5">
    <source>
        <dbReference type="ARBA" id="ARBA00023284"/>
    </source>
</evidence>
<dbReference type="GO" id="GO:0005829">
    <property type="term" value="C:cytosol"/>
    <property type="evidence" value="ECO:0007669"/>
    <property type="project" value="TreeGrafter"/>
</dbReference>
<dbReference type="EMBL" id="FAOP01000008">
    <property type="protein sequence ID" value="CUU08210.1"/>
    <property type="molecule type" value="Genomic_DNA"/>
</dbReference>
<dbReference type="PROSITE" id="PS51352">
    <property type="entry name" value="THIOREDOXIN_2"/>
    <property type="match status" value="1"/>
</dbReference>
<dbReference type="Proteomes" id="UP000182011">
    <property type="component" value="Unassembled WGS sequence"/>
</dbReference>
<evidence type="ECO:0000256" key="2">
    <source>
        <dbReference type="ARBA" id="ARBA00022448"/>
    </source>
</evidence>
<dbReference type="PROSITE" id="PS00194">
    <property type="entry name" value="THIOREDOXIN_1"/>
    <property type="match status" value="1"/>
</dbReference>
<dbReference type="OrthoDB" id="9790390at2"/>
<accession>A0A0P1M0R9</accession>
<dbReference type="STRING" id="1633631.GCA_001442925_02029"/>
<dbReference type="NCBIfam" id="TIGR01068">
    <property type="entry name" value="thioredoxin"/>
    <property type="match status" value="1"/>
</dbReference>
<evidence type="ECO:0000313" key="13">
    <source>
        <dbReference type="Proteomes" id="UP000182011"/>
    </source>
</evidence>
<accession>A0A0P1L7T7</accession>
<dbReference type="PANTHER" id="PTHR45663">
    <property type="entry name" value="GEO12009P1"/>
    <property type="match status" value="1"/>
</dbReference>
<evidence type="ECO:0000259" key="10">
    <source>
        <dbReference type="PROSITE" id="PS51352"/>
    </source>
</evidence>
<dbReference type="GO" id="GO:0045454">
    <property type="term" value="P:cell redox homeostasis"/>
    <property type="evidence" value="ECO:0007669"/>
    <property type="project" value="TreeGrafter"/>
</dbReference>
<organism evidence="12 13">
    <name type="scientific">Candidatus Kryptonium thompsonii</name>
    <dbReference type="NCBI Taxonomy" id="1633631"/>
    <lineage>
        <taxon>Bacteria</taxon>
        <taxon>Pseudomonadati</taxon>
        <taxon>Candidatus Kryptoniota</taxon>
        <taxon>Candidatus Kryptonium</taxon>
    </lineage>
</organism>
<accession>A0A0S4NA93</accession>
<dbReference type="SUPFAM" id="SSF52833">
    <property type="entry name" value="Thioredoxin-like"/>
    <property type="match status" value="1"/>
</dbReference>
<dbReference type="CDD" id="cd02947">
    <property type="entry name" value="TRX_family"/>
    <property type="match status" value="1"/>
</dbReference>
<accession>A0A0P1LU51</accession>
<accession>A0A0P1L8E7</accession>
<dbReference type="Proteomes" id="UP000182200">
    <property type="component" value="Unassembled WGS sequence"/>
</dbReference>
<dbReference type="InterPro" id="IPR005746">
    <property type="entry name" value="Thioredoxin"/>
</dbReference>
<dbReference type="AlphaFoldDB" id="A0A0P1MP36"/>
<evidence type="ECO:0000313" key="14">
    <source>
        <dbReference type="Proteomes" id="UP000182200"/>
    </source>
</evidence>
<feature type="domain" description="Thioredoxin" evidence="10">
    <location>
        <begin position="1"/>
        <end position="109"/>
    </location>
</feature>
<dbReference type="InterPro" id="IPR013766">
    <property type="entry name" value="Thioredoxin_domain"/>
</dbReference>
<dbReference type="PANTHER" id="PTHR45663:SF11">
    <property type="entry name" value="GEO12009P1"/>
    <property type="match status" value="1"/>
</dbReference>
<evidence type="ECO:0000256" key="9">
    <source>
        <dbReference type="PIRSR" id="PIRSR000077-4"/>
    </source>
</evidence>
<accession>A0A0P1P4X3</accession>
<dbReference type="FunFam" id="3.40.30.10:FF:000001">
    <property type="entry name" value="Thioredoxin"/>
    <property type="match status" value="1"/>
</dbReference>
<reference evidence="12 13" key="2">
    <citation type="submission" date="2015-11" db="EMBL/GenBank/DDBJ databases">
        <authorList>
            <person name="Zhang Y."/>
            <person name="Guo Z."/>
        </authorList>
    </citation>
    <scope>NUCLEOTIDE SEQUENCE [LARGE SCALE GENOMIC DNA]</scope>
    <source>
        <strain evidence="12">JGI-4</strain>
    </source>
</reference>
<proteinExistence type="inferred from homology"/>
<dbReference type="InterPro" id="IPR036249">
    <property type="entry name" value="Thioredoxin-like_sf"/>
</dbReference>
<reference evidence="11 14" key="1">
    <citation type="submission" date="2015-11" db="EMBL/GenBank/DDBJ databases">
        <authorList>
            <person name="Varghese N."/>
        </authorList>
    </citation>
    <scope>NUCLEOTIDE SEQUENCE [LARGE SCALE GENOMIC DNA]</scope>
    <source>
        <strain evidence="11 14">JGI-8</strain>
    </source>
</reference>
<keyword evidence="5 9" id="KW-0676">Redox-active center</keyword>
<accession>A0A0P1MP36</accession>
<evidence type="ECO:0000256" key="7">
    <source>
        <dbReference type="PIRNR" id="PIRNR000077"/>
    </source>
</evidence>
<gene>
    <name evidence="12" type="ORF">JGI4_02034</name>
    <name evidence="11" type="ORF">JGI8_00090</name>
</gene>
<feature type="active site" description="Nucleophile" evidence="8">
    <location>
        <position position="36"/>
    </location>
</feature>